<sequence>MEIMVLSAVGFQDISIGDTSLGYAAGKAETGNRRTGLLGSGKQSLSEIKKMDMVEADEFVLGNWKSQGTTSGMFVLDGYEVLFPMVQVGTHHFRSTDGPLEPPSSSISVHSELTVSTRGFGGSLSLVLLDGVIPDLMEDHAKPDYATSVKVFMDASIKEMIPLGTPEFSHEDKGNFCFFLSVKVITFV</sequence>
<evidence type="ECO:0000313" key="2">
    <source>
        <dbReference type="Proteomes" id="UP000006729"/>
    </source>
</evidence>
<dbReference type="Proteomes" id="UP000006729">
    <property type="component" value="Chromosome 1"/>
</dbReference>
<gene>
    <name evidence="1" type="ORF">POPTR_001G317800</name>
</gene>
<reference evidence="1 2" key="1">
    <citation type="journal article" date="2006" name="Science">
        <title>The genome of black cottonwood, Populus trichocarpa (Torr. &amp; Gray).</title>
        <authorList>
            <person name="Tuskan G.A."/>
            <person name="Difazio S."/>
            <person name="Jansson S."/>
            <person name="Bohlmann J."/>
            <person name="Grigoriev I."/>
            <person name="Hellsten U."/>
            <person name="Putnam N."/>
            <person name="Ralph S."/>
            <person name="Rombauts S."/>
            <person name="Salamov A."/>
            <person name="Schein J."/>
            <person name="Sterck L."/>
            <person name="Aerts A."/>
            <person name="Bhalerao R.R."/>
            <person name="Bhalerao R.P."/>
            <person name="Blaudez D."/>
            <person name="Boerjan W."/>
            <person name="Brun A."/>
            <person name="Brunner A."/>
            <person name="Busov V."/>
            <person name="Campbell M."/>
            <person name="Carlson J."/>
            <person name="Chalot M."/>
            <person name="Chapman J."/>
            <person name="Chen G.L."/>
            <person name="Cooper D."/>
            <person name="Coutinho P.M."/>
            <person name="Couturier J."/>
            <person name="Covert S."/>
            <person name="Cronk Q."/>
            <person name="Cunningham R."/>
            <person name="Davis J."/>
            <person name="Degroeve S."/>
            <person name="Dejardin A."/>
            <person name="Depamphilis C."/>
            <person name="Detter J."/>
            <person name="Dirks B."/>
            <person name="Dubchak I."/>
            <person name="Duplessis S."/>
            <person name="Ehlting J."/>
            <person name="Ellis B."/>
            <person name="Gendler K."/>
            <person name="Goodstein D."/>
            <person name="Gribskov M."/>
            <person name="Grimwood J."/>
            <person name="Groover A."/>
            <person name="Gunter L."/>
            <person name="Hamberger B."/>
            <person name="Heinze B."/>
            <person name="Helariutta Y."/>
            <person name="Henrissat B."/>
            <person name="Holligan D."/>
            <person name="Holt R."/>
            <person name="Huang W."/>
            <person name="Islam-Faridi N."/>
            <person name="Jones S."/>
            <person name="Jones-Rhoades M."/>
            <person name="Jorgensen R."/>
            <person name="Joshi C."/>
            <person name="Kangasjarvi J."/>
            <person name="Karlsson J."/>
            <person name="Kelleher C."/>
            <person name="Kirkpatrick R."/>
            <person name="Kirst M."/>
            <person name="Kohler A."/>
            <person name="Kalluri U."/>
            <person name="Larimer F."/>
            <person name="Leebens-Mack J."/>
            <person name="Leple J.C."/>
            <person name="Locascio P."/>
            <person name="Lou Y."/>
            <person name="Lucas S."/>
            <person name="Martin F."/>
            <person name="Montanini B."/>
            <person name="Napoli C."/>
            <person name="Nelson D.R."/>
            <person name="Nelson C."/>
            <person name="Nieminen K."/>
            <person name="Nilsson O."/>
            <person name="Pereda V."/>
            <person name="Peter G."/>
            <person name="Philippe R."/>
            <person name="Pilate G."/>
            <person name="Poliakov A."/>
            <person name="Razumovskaya J."/>
            <person name="Richardson P."/>
            <person name="Rinaldi C."/>
            <person name="Ritland K."/>
            <person name="Rouze P."/>
            <person name="Ryaboy D."/>
            <person name="Schmutz J."/>
            <person name="Schrader J."/>
            <person name="Segerman B."/>
            <person name="Shin H."/>
            <person name="Siddiqui A."/>
            <person name="Sterky F."/>
            <person name="Terry A."/>
            <person name="Tsai C.J."/>
            <person name="Uberbacher E."/>
            <person name="Unneberg P."/>
            <person name="Vahala J."/>
            <person name="Wall K."/>
            <person name="Wessler S."/>
            <person name="Yang G."/>
            <person name="Yin T."/>
            <person name="Douglas C."/>
            <person name="Marra M."/>
            <person name="Sandberg G."/>
            <person name="Van de Peer Y."/>
            <person name="Rokhsar D."/>
        </authorList>
    </citation>
    <scope>NUCLEOTIDE SEQUENCE [LARGE SCALE GENOMIC DNA]</scope>
    <source>
        <strain evidence="2">cv. Nisqually</strain>
    </source>
</reference>
<keyword evidence="2" id="KW-1185">Reference proteome</keyword>
<dbReference type="InParanoid" id="A0A2K2C6T3"/>
<accession>A0A2K2C6T3</accession>
<dbReference type="AlphaFoldDB" id="A0A2K2C6T3"/>
<protein>
    <submittedName>
        <fullName evidence="1">Uncharacterized protein</fullName>
    </submittedName>
</protein>
<dbReference type="EMBL" id="CM009290">
    <property type="protein sequence ID" value="PNT57733.1"/>
    <property type="molecule type" value="Genomic_DNA"/>
</dbReference>
<name>A0A2K2C6T3_POPTR</name>
<dbReference type="STRING" id="3694.A0A2K2C6T3"/>
<proteinExistence type="predicted"/>
<organism evidence="1 2">
    <name type="scientific">Populus trichocarpa</name>
    <name type="common">Western balsam poplar</name>
    <name type="synonym">Populus balsamifera subsp. trichocarpa</name>
    <dbReference type="NCBI Taxonomy" id="3694"/>
    <lineage>
        <taxon>Eukaryota</taxon>
        <taxon>Viridiplantae</taxon>
        <taxon>Streptophyta</taxon>
        <taxon>Embryophyta</taxon>
        <taxon>Tracheophyta</taxon>
        <taxon>Spermatophyta</taxon>
        <taxon>Magnoliopsida</taxon>
        <taxon>eudicotyledons</taxon>
        <taxon>Gunneridae</taxon>
        <taxon>Pentapetalae</taxon>
        <taxon>rosids</taxon>
        <taxon>fabids</taxon>
        <taxon>Malpighiales</taxon>
        <taxon>Salicaceae</taxon>
        <taxon>Saliceae</taxon>
        <taxon>Populus</taxon>
    </lineage>
</organism>
<evidence type="ECO:0000313" key="1">
    <source>
        <dbReference type="EMBL" id="PNT57733.1"/>
    </source>
</evidence>